<dbReference type="InterPro" id="IPR036770">
    <property type="entry name" value="Ankyrin_rpt-contain_sf"/>
</dbReference>
<feature type="repeat" description="ANK" evidence="3">
    <location>
        <begin position="157"/>
        <end position="189"/>
    </location>
</feature>
<evidence type="ECO:0000256" key="3">
    <source>
        <dbReference type="PROSITE-ProRule" id="PRU00023"/>
    </source>
</evidence>
<gene>
    <name evidence="5" type="ORF">L1F29_01110</name>
</gene>
<protein>
    <submittedName>
        <fullName evidence="5">Ankyrin repeat domain-containing protein</fullName>
    </submittedName>
</protein>
<dbReference type="Proteomes" id="UP001057877">
    <property type="component" value="Chromosome"/>
</dbReference>
<feature type="coiled-coil region" evidence="4">
    <location>
        <begin position="49"/>
        <end position="76"/>
    </location>
</feature>
<name>A0ABY5SCN4_9BACL</name>
<dbReference type="PANTHER" id="PTHR24189:SF50">
    <property type="entry name" value="ANKYRIN REPEAT AND SOCS BOX PROTEIN 2"/>
    <property type="match status" value="1"/>
</dbReference>
<dbReference type="InterPro" id="IPR050745">
    <property type="entry name" value="Multifunctional_regulatory"/>
</dbReference>
<dbReference type="InterPro" id="IPR002110">
    <property type="entry name" value="Ankyrin_rpt"/>
</dbReference>
<keyword evidence="2 3" id="KW-0040">ANK repeat</keyword>
<dbReference type="EMBL" id="CP091430">
    <property type="protein sequence ID" value="UVI30522.1"/>
    <property type="molecule type" value="Genomic_DNA"/>
</dbReference>
<feature type="repeat" description="ANK" evidence="3">
    <location>
        <begin position="230"/>
        <end position="262"/>
    </location>
</feature>
<dbReference type="Gene3D" id="1.25.40.20">
    <property type="entry name" value="Ankyrin repeat-containing domain"/>
    <property type="match status" value="2"/>
</dbReference>
<dbReference type="PRINTS" id="PR01415">
    <property type="entry name" value="ANKYRIN"/>
</dbReference>
<accession>A0ABY5SCN4</accession>
<evidence type="ECO:0000256" key="2">
    <source>
        <dbReference type="ARBA" id="ARBA00023043"/>
    </source>
</evidence>
<dbReference type="PROSITE" id="PS50297">
    <property type="entry name" value="ANK_REP_REGION"/>
    <property type="match status" value="3"/>
</dbReference>
<keyword evidence="6" id="KW-1185">Reference proteome</keyword>
<dbReference type="SUPFAM" id="SSF48403">
    <property type="entry name" value="Ankyrin repeat"/>
    <property type="match status" value="1"/>
</dbReference>
<evidence type="ECO:0000313" key="5">
    <source>
        <dbReference type="EMBL" id="UVI30522.1"/>
    </source>
</evidence>
<dbReference type="Pfam" id="PF00023">
    <property type="entry name" value="Ank"/>
    <property type="match status" value="1"/>
</dbReference>
<dbReference type="SMART" id="SM00248">
    <property type="entry name" value="ANK"/>
    <property type="match status" value="4"/>
</dbReference>
<keyword evidence="4" id="KW-0175">Coiled coil</keyword>
<evidence type="ECO:0000313" key="6">
    <source>
        <dbReference type="Proteomes" id="UP001057877"/>
    </source>
</evidence>
<keyword evidence="1" id="KW-0677">Repeat</keyword>
<proteinExistence type="predicted"/>
<dbReference type="PROSITE" id="PS50088">
    <property type="entry name" value="ANK_REPEAT"/>
    <property type="match status" value="3"/>
</dbReference>
<sequence length="284" mass="30946">MAVKRQSAVISILLDKASLKAVDLLVESGLETNRSKAVTHFINVGVQSSEELLRRAQELADNVHQLRRDMVEAVRAEDLDKITSLVSSDMALVNARAGNGETAVLMSAYYRANEIRKLLIDNGAELSIFEAAAVGNTNRVKELLERSPGLHLNYSVDGFTPLGLASYFGHEDTVRLLLDYGADVNARSKDGNFNYMAIHSAIASNYEHVVRTLLESGADINARCEGKWRPGYTPLHVAGHFGREAILTLLLQHGANKSDVTDYGATPHAVAVMQDHPEAAALLE</sequence>
<organism evidence="5 6">
    <name type="scientific">Paenibacillus spongiae</name>
    <dbReference type="NCBI Taxonomy" id="2909671"/>
    <lineage>
        <taxon>Bacteria</taxon>
        <taxon>Bacillati</taxon>
        <taxon>Bacillota</taxon>
        <taxon>Bacilli</taxon>
        <taxon>Bacillales</taxon>
        <taxon>Paenibacillaceae</taxon>
        <taxon>Paenibacillus</taxon>
    </lineage>
</organism>
<dbReference type="Pfam" id="PF12796">
    <property type="entry name" value="Ank_2"/>
    <property type="match status" value="1"/>
</dbReference>
<evidence type="ECO:0000256" key="1">
    <source>
        <dbReference type="ARBA" id="ARBA00022737"/>
    </source>
</evidence>
<feature type="repeat" description="ANK" evidence="3">
    <location>
        <begin position="193"/>
        <end position="225"/>
    </location>
</feature>
<reference evidence="5" key="1">
    <citation type="submission" date="2022-01" db="EMBL/GenBank/DDBJ databases">
        <title>Paenibacillus spongiae sp. nov., isolated from marine sponge.</title>
        <authorList>
            <person name="Li Z."/>
            <person name="Zhang M."/>
        </authorList>
    </citation>
    <scope>NUCLEOTIDE SEQUENCE</scope>
    <source>
        <strain evidence="5">PHS-Z3</strain>
    </source>
</reference>
<evidence type="ECO:0000256" key="4">
    <source>
        <dbReference type="SAM" id="Coils"/>
    </source>
</evidence>
<dbReference type="PANTHER" id="PTHR24189">
    <property type="entry name" value="MYOTROPHIN"/>
    <property type="match status" value="1"/>
</dbReference>
<dbReference type="RefSeq" id="WP_258386588.1">
    <property type="nucleotide sequence ID" value="NZ_CP091430.1"/>
</dbReference>